<keyword evidence="9 10" id="KW-0131">Cell cycle</keyword>
<dbReference type="InterPro" id="IPR027417">
    <property type="entry name" value="P-loop_NTPase"/>
</dbReference>
<evidence type="ECO:0000313" key="12">
    <source>
        <dbReference type="EMBL" id="GGF53811.1"/>
    </source>
</evidence>
<evidence type="ECO:0000256" key="4">
    <source>
        <dbReference type="ARBA" id="ARBA00022723"/>
    </source>
</evidence>
<evidence type="ECO:0000256" key="1">
    <source>
        <dbReference type="ARBA" id="ARBA00001946"/>
    </source>
</evidence>
<dbReference type="AlphaFoldDB" id="A0A917F5D3"/>
<dbReference type="InterPro" id="IPR030393">
    <property type="entry name" value="G_ENGB_dom"/>
</dbReference>
<dbReference type="GO" id="GO:0046872">
    <property type="term" value="F:metal ion binding"/>
    <property type="evidence" value="ECO:0007669"/>
    <property type="project" value="UniProtKB-KW"/>
</dbReference>
<dbReference type="NCBIfam" id="TIGR03598">
    <property type="entry name" value="GTPase_YsxC"/>
    <property type="match status" value="1"/>
</dbReference>
<evidence type="ECO:0000256" key="7">
    <source>
        <dbReference type="ARBA" id="ARBA00023134"/>
    </source>
</evidence>
<dbReference type="PROSITE" id="PS51706">
    <property type="entry name" value="G_ENGB"/>
    <property type="match status" value="1"/>
</dbReference>
<evidence type="ECO:0000313" key="13">
    <source>
        <dbReference type="Proteomes" id="UP000632498"/>
    </source>
</evidence>
<name>A0A917F5D3_9PROT</name>
<comment type="similarity">
    <text evidence="2 10">Belongs to the TRAFAC class TrmE-Era-EngA-EngB-Septin-like GTPase superfamily. EngB GTPase family.</text>
</comment>
<dbReference type="EMBL" id="BMHV01000002">
    <property type="protein sequence ID" value="GGF53811.1"/>
    <property type="molecule type" value="Genomic_DNA"/>
</dbReference>
<accession>A0A917F5D3</accession>
<dbReference type="GO" id="GO:0005829">
    <property type="term" value="C:cytosol"/>
    <property type="evidence" value="ECO:0007669"/>
    <property type="project" value="TreeGrafter"/>
</dbReference>
<organism evidence="12 13">
    <name type="scientific">Terasakiella brassicae</name>
    <dbReference type="NCBI Taxonomy" id="1634917"/>
    <lineage>
        <taxon>Bacteria</taxon>
        <taxon>Pseudomonadati</taxon>
        <taxon>Pseudomonadota</taxon>
        <taxon>Alphaproteobacteria</taxon>
        <taxon>Rhodospirillales</taxon>
        <taxon>Terasakiellaceae</taxon>
        <taxon>Terasakiella</taxon>
    </lineage>
</organism>
<gene>
    <name evidence="10 12" type="primary">engB</name>
    <name evidence="12" type="ORF">GCM10011332_03950</name>
</gene>
<evidence type="ECO:0000256" key="3">
    <source>
        <dbReference type="ARBA" id="ARBA00022618"/>
    </source>
</evidence>
<feature type="domain" description="EngB-type G" evidence="11">
    <location>
        <begin position="42"/>
        <end position="217"/>
    </location>
</feature>
<keyword evidence="6" id="KW-0460">Magnesium</keyword>
<dbReference type="InterPro" id="IPR019987">
    <property type="entry name" value="GTP-bd_ribosome_bio_YsxC"/>
</dbReference>
<comment type="function">
    <text evidence="10">Necessary for normal cell division and for the maintenance of normal septation.</text>
</comment>
<keyword evidence="8 10" id="KW-0717">Septation</keyword>
<proteinExistence type="inferred from homology"/>
<dbReference type="HAMAP" id="MF_00321">
    <property type="entry name" value="GTPase_EngB"/>
    <property type="match status" value="1"/>
</dbReference>
<dbReference type="SUPFAM" id="SSF52540">
    <property type="entry name" value="P-loop containing nucleoside triphosphate hydrolases"/>
    <property type="match status" value="1"/>
</dbReference>
<dbReference type="Pfam" id="PF01926">
    <property type="entry name" value="MMR_HSR1"/>
    <property type="match status" value="1"/>
</dbReference>
<evidence type="ECO:0000259" key="11">
    <source>
        <dbReference type="PROSITE" id="PS51706"/>
    </source>
</evidence>
<dbReference type="FunFam" id="3.40.50.300:FF:000098">
    <property type="entry name" value="Probable GTP-binding protein EngB"/>
    <property type="match status" value="1"/>
</dbReference>
<dbReference type="CDD" id="cd01876">
    <property type="entry name" value="YihA_EngB"/>
    <property type="match status" value="1"/>
</dbReference>
<reference evidence="12" key="2">
    <citation type="submission" date="2020-09" db="EMBL/GenBank/DDBJ databases">
        <authorList>
            <person name="Sun Q."/>
            <person name="Zhou Y."/>
        </authorList>
    </citation>
    <scope>NUCLEOTIDE SEQUENCE</scope>
    <source>
        <strain evidence="12">CGMCC 1.15254</strain>
    </source>
</reference>
<dbReference type="InterPro" id="IPR006073">
    <property type="entry name" value="GTP-bd"/>
</dbReference>
<dbReference type="GO" id="GO:0005525">
    <property type="term" value="F:GTP binding"/>
    <property type="evidence" value="ECO:0007669"/>
    <property type="project" value="UniProtKB-UniRule"/>
</dbReference>
<keyword evidence="5 10" id="KW-0547">Nucleotide-binding</keyword>
<comment type="cofactor">
    <cofactor evidence="1">
        <name>Mg(2+)</name>
        <dbReference type="ChEBI" id="CHEBI:18420"/>
    </cofactor>
</comment>
<keyword evidence="13" id="KW-1185">Reference proteome</keyword>
<evidence type="ECO:0000256" key="2">
    <source>
        <dbReference type="ARBA" id="ARBA00009638"/>
    </source>
</evidence>
<protein>
    <recommendedName>
        <fullName evidence="10">Probable GTP-binding protein EngB</fullName>
    </recommendedName>
</protein>
<dbReference type="RefSeq" id="WP_229734207.1">
    <property type="nucleotide sequence ID" value="NZ_BMHV01000002.1"/>
</dbReference>
<keyword evidence="7 10" id="KW-0342">GTP-binding</keyword>
<evidence type="ECO:0000256" key="10">
    <source>
        <dbReference type="HAMAP-Rule" id="MF_00321"/>
    </source>
</evidence>
<keyword evidence="3 10" id="KW-0132">Cell division</keyword>
<dbReference type="GO" id="GO:0000917">
    <property type="term" value="P:division septum assembly"/>
    <property type="evidence" value="ECO:0007669"/>
    <property type="project" value="UniProtKB-KW"/>
</dbReference>
<dbReference type="Proteomes" id="UP000632498">
    <property type="component" value="Unassembled WGS sequence"/>
</dbReference>
<reference evidence="12" key="1">
    <citation type="journal article" date="2014" name="Int. J. Syst. Evol. Microbiol.">
        <title>Complete genome sequence of Corynebacterium casei LMG S-19264T (=DSM 44701T), isolated from a smear-ripened cheese.</title>
        <authorList>
            <consortium name="US DOE Joint Genome Institute (JGI-PGF)"/>
            <person name="Walter F."/>
            <person name="Albersmeier A."/>
            <person name="Kalinowski J."/>
            <person name="Ruckert C."/>
        </authorList>
    </citation>
    <scope>NUCLEOTIDE SEQUENCE</scope>
    <source>
        <strain evidence="12">CGMCC 1.15254</strain>
    </source>
</reference>
<keyword evidence="4" id="KW-0479">Metal-binding</keyword>
<evidence type="ECO:0000256" key="8">
    <source>
        <dbReference type="ARBA" id="ARBA00023210"/>
    </source>
</evidence>
<evidence type="ECO:0000256" key="5">
    <source>
        <dbReference type="ARBA" id="ARBA00022741"/>
    </source>
</evidence>
<dbReference type="PANTHER" id="PTHR11649">
    <property type="entry name" value="MSS1/TRME-RELATED GTP-BINDING PROTEIN"/>
    <property type="match status" value="1"/>
</dbReference>
<dbReference type="Gene3D" id="3.40.50.300">
    <property type="entry name" value="P-loop containing nucleotide triphosphate hydrolases"/>
    <property type="match status" value="1"/>
</dbReference>
<comment type="caution">
    <text evidence="12">The sequence shown here is derived from an EMBL/GenBank/DDBJ whole genome shotgun (WGS) entry which is preliminary data.</text>
</comment>
<dbReference type="PANTHER" id="PTHR11649:SF13">
    <property type="entry name" value="ENGB-TYPE G DOMAIN-CONTAINING PROTEIN"/>
    <property type="match status" value="1"/>
</dbReference>
<sequence length="220" mass="24614">MEDMDTTEEFTPEEIEFGRWLFAQHADFMLGVAQLAQLPSTHAVEICFAGRSNVGKSSLINALCGRRDLARTSSTPGRTQQLNFFNIKDRLVFCDQPGYGYAKAPVGEVKKWQEVVFSYLRGRPQLRRAFILIDGRHGIKNTDRPVMEMMDTAAMSYQVIVTKADKVKKSELEKHLSDIAKELAKHPAAHPDILVTSSEKGTGIAEVRATIGRLVSQFEV</sequence>
<evidence type="ECO:0000256" key="6">
    <source>
        <dbReference type="ARBA" id="ARBA00022842"/>
    </source>
</evidence>
<evidence type="ECO:0000256" key="9">
    <source>
        <dbReference type="ARBA" id="ARBA00023306"/>
    </source>
</evidence>